<evidence type="ECO:0000313" key="2">
    <source>
        <dbReference type="EMBL" id="SHG92979.1"/>
    </source>
</evidence>
<reference evidence="2 3" key="1">
    <citation type="submission" date="2016-11" db="EMBL/GenBank/DDBJ databases">
        <authorList>
            <person name="Jaros S."/>
            <person name="Januszkiewicz K."/>
            <person name="Wedrychowicz H."/>
        </authorList>
    </citation>
    <scope>NUCLEOTIDE SEQUENCE [LARGE SCALE GENOMIC DNA]</scope>
    <source>
        <strain evidence="2 3">DSM 9297</strain>
    </source>
</reference>
<proteinExistence type="predicted"/>
<keyword evidence="1" id="KW-0472">Membrane</keyword>
<dbReference type="EMBL" id="FQWV01000003">
    <property type="protein sequence ID" value="SHG92979.1"/>
    <property type="molecule type" value="Genomic_DNA"/>
</dbReference>
<feature type="transmembrane region" description="Helical" evidence="1">
    <location>
        <begin position="317"/>
        <end position="337"/>
    </location>
</feature>
<keyword evidence="1" id="KW-0812">Transmembrane</keyword>
<organism evidence="2 3">
    <name type="scientific">Halobaculum gomorrense</name>
    <dbReference type="NCBI Taxonomy" id="43928"/>
    <lineage>
        <taxon>Archaea</taxon>
        <taxon>Methanobacteriati</taxon>
        <taxon>Methanobacteriota</taxon>
        <taxon>Stenosarchaea group</taxon>
        <taxon>Halobacteria</taxon>
        <taxon>Halobacteriales</taxon>
        <taxon>Haloferacaceae</taxon>
        <taxon>Halobaculum</taxon>
    </lineage>
</organism>
<dbReference type="AlphaFoldDB" id="A0A1M5NUW8"/>
<dbReference type="OrthoDB" id="385002at2157"/>
<dbReference type="RefSeq" id="WP_073307814.1">
    <property type="nucleotide sequence ID" value="NZ_FQWV01000003.1"/>
</dbReference>
<name>A0A1M5NUW8_9EURY</name>
<evidence type="ECO:0000256" key="1">
    <source>
        <dbReference type="SAM" id="Phobius"/>
    </source>
</evidence>
<accession>A0A1M5NUW8</accession>
<gene>
    <name evidence="2" type="ORF">SAMN05443636_1345</name>
</gene>
<dbReference type="STRING" id="43928.SAMN05443636_1345"/>
<evidence type="ECO:0000313" key="3">
    <source>
        <dbReference type="Proteomes" id="UP000184357"/>
    </source>
</evidence>
<feature type="transmembrane region" description="Helical" evidence="1">
    <location>
        <begin position="272"/>
        <end position="293"/>
    </location>
</feature>
<protein>
    <submittedName>
        <fullName evidence="2">Uncharacterized protein</fullName>
    </submittedName>
</protein>
<keyword evidence="3" id="KW-1185">Reference proteome</keyword>
<keyword evidence="1" id="KW-1133">Transmembrane helix</keyword>
<sequence length="347" mass="34719">MARTRTTLALTAILVAAALAVGPGGAAAAATPDAPCAGVDGNRLVAYYDTDDRVGDATVYAETTLTLYVCSSGEPEPYDVAWGFDAGAVQGLEIRAEREASVVVRVTAAADSVAPAEAVTQKADLGGPTIAVQRGYSIATTVDGTSVTLQFGSQADLDAYRTANDAFASQRTRIATATGTLAAAAANGTVLATDPGAQVAVLNETNLTTAGRRLERAAFAAAAAGDAGDARTVIEGVENERSAARSAARSDLETYLEALEARGQGAATTVRLVLGGALVGGLVVGGGVGYLLARRTLAKVEIDRGVSTATQYSPKQIAVPLAIGAVALLAAAVGAVIGGGDLLTVIL</sequence>
<dbReference type="Proteomes" id="UP000184357">
    <property type="component" value="Unassembled WGS sequence"/>
</dbReference>